<evidence type="ECO:0000256" key="1">
    <source>
        <dbReference type="SAM" id="MobiDB-lite"/>
    </source>
</evidence>
<organism evidence="2 3">
    <name type="scientific">Crotalaria pallida</name>
    <name type="common">Smooth rattlebox</name>
    <name type="synonym">Crotalaria striata</name>
    <dbReference type="NCBI Taxonomy" id="3830"/>
    <lineage>
        <taxon>Eukaryota</taxon>
        <taxon>Viridiplantae</taxon>
        <taxon>Streptophyta</taxon>
        <taxon>Embryophyta</taxon>
        <taxon>Tracheophyta</taxon>
        <taxon>Spermatophyta</taxon>
        <taxon>Magnoliopsida</taxon>
        <taxon>eudicotyledons</taxon>
        <taxon>Gunneridae</taxon>
        <taxon>Pentapetalae</taxon>
        <taxon>rosids</taxon>
        <taxon>fabids</taxon>
        <taxon>Fabales</taxon>
        <taxon>Fabaceae</taxon>
        <taxon>Papilionoideae</taxon>
        <taxon>50 kb inversion clade</taxon>
        <taxon>genistoids sensu lato</taxon>
        <taxon>core genistoids</taxon>
        <taxon>Crotalarieae</taxon>
        <taxon>Crotalaria</taxon>
    </lineage>
</organism>
<proteinExistence type="predicted"/>
<sequence length="244" mass="28266">MSRLVDIKLRQQELEKKRLVHSSLREPELEPEKKILYDIPEPEELEKMTKKLIMMALSSSSLREQLERMTPTELEKMLMATRSSSLQEQLEKMTMPEIEKMMMALRSSSLLREPEPEKKIEKKRLVHLSHFFYKYILNTDDDTVPKELAYETIKHRVMDAARSIFRPEFMNKVDEYIAVVEIGSHAATPLPLPEPSPSPHGRLASPSPAEASDQLSVGFCFLKSFFRLDLRFGFDNLGILFSSH</sequence>
<evidence type="ECO:0000313" key="2">
    <source>
        <dbReference type="EMBL" id="KAK7276677.1"/>
    </source>
</evidence>
<reference evidence="2 3" key="1">
    <citation type="submission" date="2024-01" db="EMBL/GenBank/DDBJ databases">
        <title>The genomes of 5 underutilized Papilionoideae crops provide insights into root nodulation and disease resistanc.</title>
        <authorList>
            <person name="Yuan L."/>
        </authorList>
    </citation>
    <scope>NUCLEOTIDE SEQUENCE [LARGE SCALE GENOMIC DNA]</scope>
    <source>
        <strain evidence="2">ZHUSHIDOU_FW_LH</strain>
        <tissue evidence="2">Leaf</tissue>
    </source>
</reference>
<gene>
    <name evidence="2" type="ORF">RIF29_17821</name>
</gene>
<dbReference type="AlphaFoldDB" id="A0AAN9FHV3"/>
<evidence type="ECO:0000313" key="3">
    <source>
        <dbReference type="Proteomes" id="UP001372338"/>
    </source>
</evidence>
<dbReference type="EMBL" id="JAYWIO010000003">
    <property type="protein sequence ID" value="KAK7276677.1"/>
    <property type="molecule type" value="Genomic_DNA"/>
</dbReference>
<name>A0AAN9FHV3_CROPI</name>
<dbReference type="Proteomes" id="UP001372338">
    <property type="component" value="Unassembled WGS sequence"/>
</dbReference>
<keyword evidence="3" id="KW-1185">Reference proteome</keyword>
<accession>A0AAN9FHV3</accession>
<feature type="region of interest" description="Disordered" evidence="1">
    <location>
        <begin position="188"/>
        <end position="209"/>
    </location>
</feature>
<comment type="caution">
    <text evidence="2">The sequence shown here is derived from an EMBL/GenBank/DDBJ whole genome shotgun (WGS) entry which is preliminary data.</text>
</comment>
<protein>
    <submittedName>
        <fullName evidence="2">Uncharacterized protein</fullName>
    </submittedName>
</protein>